<keyword evidence="1 5" id="KW-0560">Oxidoreductase</keyword>
<comment type="function">
    <text evidence="5">Has an important function as a repair enzyme for proteins that have been inactivated by oxidation. Catalyzes the reversible oxidation-reduction of methionine sulfoxide in proteins to methionine.</text>
</comment>
<comment type="similarity">
    <text evidence="5">Belongs to the MsrA Met sulfoxide reductase family.</text>
</comment>
<dbReference type="SUPFAM" id="SSF55068">
    <property type="entry name" value="Peptide methionine sulfoxide reductase"/>
    <property type="match status" value="1"/>
</dbReference>
<evidence type="ECO:0000256" key="4">
    <source>
        <dbReference type="ARBA" id="ARBA00048782"/>
    </source>
</evidence>
<dbReference type="GO" id="GO:0005737">
    <property type="term" value="C:cytoplasm"/>
    <property type="evidence" value="ECO:0007669"/>
    <property type="project" value="TreeGrafter"/>
</dbReference>
<dbReference type="PANTHER" id="PTHR42799:SF2">
    <property type="entry name" value="MITOCHONDRIAL PEPTIDE METHIONINE SULFOXIDE REDUCTASE"/>
    <property type="match status" value="1"/>
</dbReference>
<organism evidence="7 8">
    <name type="scientific">Methanobrevibacter thaueri</name>
    <dbReference type="NCBI Taxonomy" id="190975"/>
    <lineage>
        <taxon>Archaea</taxon>
        <taxon>Methanobacteriati</taxon>
        <taxon>Methanobacteriota</taxon>
        <taxon>Methanomada group</taxon>
        <taxon>Methanobacteria</taxon>
        <taxon>Methanobacteriales</taxon>
        <taxon>Methanobacteriaceae</taxon>
        <taxon>Methanobrevibacter</taxon>
    </lineage>
</organism>
<proteinExistence type="inferred from homology"/>
<dbReference type="GO" id="GO:0034599">
    <property type="term" value="P:cellular response to oxidative stress"/>
    <property type="evidence" value="ECO:0007669"/>
    <property type="project" value="TreeGrafter"/>
</dbReference>
<comment type="catalytic activity">
    <reaction evidence="3 5">
        <text>L-methionyl-[protein] + [thioredoxin]-disulfide + H2O = L-methionyl-(S)-S-oxide-[protein] + [thioredoxin]-dithiol</text>
        <dbReference type="Rhea" id="RHEA:14217"/>
        <dbReference type="Rhea" id="RHEA-COMP:10698"/>
        <dbReference type="Rhea" id="RHEA-COMP:10700"/>
        <dbReference type="Rhea" id="RHEA-COMP:12313"/>
        <dbReference type="Rhea" id="RHEA-COMP:12315"/>
        <dbReference type="ChEBI" id="CHEBI:15377"/>
        <dbReference type="ChEBI" id="CHEBI:16044"/>
        <dbReference type="ChEBI" id="CHEBI:29950"/>
        <dbReference type="ChEBI" id="CHEBI:44120"/>
        <dbReference type="ChEBI" id="CHEBI:50058"/>
        <dbReference type="EC" id="1.8.4.11"/>
    </reaction>
</comment>
<protein>
    <recommendedName>
        <fullName evidence="5">Peptide methionine sulfoxide reductase MsrA</fullName>
        <shortName evidence="5">Protein-methionine-S-oxide reductase</shortName>
        <ecNumber evidence="5">1.8.4.11</ecNumber>
    </recommendedName>
    <alternativeName>
        <fullName evidence="5">Peptide-methionine (S)-S-oxide reductase</fullName>
        <shortName evidence="5">Peptide Met(O) reductase</shortName>
    </alternativeName>
</protein>
<dbReference type="NCBIfam" id="TIGR00401">
    <property type="entry name" value="msrA"/>
    <property type="match status" value="1"/>
</dbReference>
<evidence type="ECO:0000313" key="8">
    <source>
        <dbReference type="Proteomes" id="UP000783037"/>
    </source>
</evidence>
<feature type="domain" description="MsrB" evidence="6">
    <location>
        <begin position="164"/>
        <end position="285"/>
    </location>
</feature>
<evidence type="ECO:0000313" key="7">
    <source>
        <dbReference type="EMBL" id="MBE6501901.1"/>
    </source>
</evidence>
<dbReference type="EC" id="1.8.4.11" evidence="5"/>
<accession>A0A8T3V6I2</accession>
<evidence type="ECO:0000259" key="6">
    <source>
        <dbReference type="PROSITE" id="PS51790"/>
    </source>
</evidence>
<dbReference type="PANTHER" id="PTHR42799">
    <property type="entry name" value="MITOCHONDRIAL PEPTIDE METHIONINE SULFOXIDE REDUCTASE"/>
    <property type="match status" value="1"/>
</dbReference>
<dbReference type="NCBIfam" id="TIGR00357">
    <property type="entry name" value="peptide-methionine (R)-S-oxide reductase MsrB"/>
    <property type="match status" value="1"/>
</dbReference>
<dbReference type="Pfam" id="PF01625">
    <property type="entry name" value="PMSR"/>
    <property type="match status" value="1"/>
</dbReference>
<dbReference type="Gene3D" id="2.170.150.20">
    <property type="entry name" value="Peptide methionine sulfoxide reductase"/>
    <property type="match status" value="1"/>
</dbReference>
<dbReference type="PROSITE" id="PS51790">
    <property type="entry name" value="MSRB"/>
    <property type="match status" value="1"/>
</dbReference>
<dbReference type="RefSeq" id="WP_303738996.1">
    <property type="nucleotide sequence ID" value="NZ_SUTK01000021.1"/>
</dbReference>
<dbReference type="InterPro" id="IPR036509">
    <property type="entry name" value="Met_Sox_Rdtase_MsrA_sf"/>
</dbReference>
<evidence type="ECO:0000256" key="3">
    <source>
        <dbReference type="ARBA" id="ARBA00047806"/>
    </source>
</evidence>
<keyword evidence="2" id="KW-0511">Multifunctional enzyme</keyword>
<dbReference type="InterPro" id="IPR050162">
    <property type="entry name" value="MsrA_MetSO_reductase"/>
</dbReference>
<comment type="catalytic activity">
    <reaction evidence="4 5">
        <text>[thioredoxin]-disulfide + L-methionine + H2O = L-methionine (S)-S-oxide + [thioredoxin]-dithiol</text>
        <dbReference type="Rhea" id="RHEA:19993"/>
        <dbReference type="Rhea" id="RHEA-COMP:10698"/>
        <dbReference type="Rhea" id="RHEA-COMP:10700"/>
        <dbReference type="ChEBI" id="CHEBI:15377"/>
        <dbReference type="ChEBI" id="CHEBI:29950"/>
        <dbReference type="ChEBI" id="CHEBI:50058"/>
        <dbReference type="ChEBI" id="CHEBI:57844"/>
        <dbReference type="ChEBI" id="CHEBI:58772"/>
        <dbReference type="EC" id="1.8.4.11"/>
    </reaction>
</comment>
<dbReference type="GO" id="GO:0033743">
    <property type="term" value="F:peptide-methionine (R)-S-oxide reductase activity"/>
    <property type="evidence" value="ECO:0007669"/>
    <property type="project" value="InterPro"/>
</dbReference>
<dbReference type="InterPro" id="IPR002579">
    <property type="entry name" value="Met_Sox_Rdtase_MsrB_dom"/>
</dbReference>
<dbReference type="AlphaFoldDB" id="A0A8T3V6I2"/>
<sequence>MFEKQQVIYLAGGCFWGVEAFISRLKGVNNTEVGYANGRDLAPTYEKVCTGRTGHAETVKATYNPKIIPLEEILESFFKIIDPYSLNRQGADIGTQYRTGIYWQEDSQRETVINFLRQKQKLAPERIVVEARPISSFYPAEDYHQKYLERNPQGYCHVDLNLIDDEGFDHLSKEEYEITQLSMTERPYSGKYDNFFEDGVYVDVVDGEVLFSSQDKFDSGCGWPAFSKPISEDVIKRHRDFSHGTTRIEVRSAKSNSHLGHLFHDGPGGSPRYCINSAALRFIPKDELDDYLKDKCP</sequence>
<dbReference type="EMBL" id="SUTK01000021">
    <property type="protein sequence ID" value="MBE6501901.1"/>
    <property type="molecule type" value="Genomic_DNA"/>
</dbReference>
<dbReference type="SUPFAM" id="SSF51316">
    <property type="entry name" value="Mss4-like"/>
    <property type="match status" value="1"/>
</dbReference>
<reference evidence="7" key="1">
    <citation type="submission" date="2019-04" db="EMBL/GenBank/DDBJ databases">
        <title>Evolution of Biomass-Degrading Anaerobic Consortia Revealed by Metagenomics.</title>
        <authorList>
            <person name="Peng X."/>
        </authorList>
    </citation>
    <scope>NUCLEOTIDE SEQUENCE</scope>
    <source>
        <strain evidence="7">SIG18</strain>
    </source>
</reference>
<comment type="caution">
    <text evidence="7">The sequence shown here is derived from an EMBL/GenBank/DDBJ whole genome shotgun (WGS) entry which is preliminary data.</text>
</comment>
<dbReference type="GO" id="GO:0008113">
    <property type="term" value="F:peptide-methionine (S)-S-oxide reductase activity"/>
    <property type="evidence" value="ECO:0007669"/>
    <property type="project" value="UniProtKB-UniRule"/>
</dbReference>
<evidence type="ECO:0000256" key="5">
    <source>
        <dbReference type="HAMAP-Rule" id="MF_01401"/>
    </source>
</evidence>
<dbReference type="InterPro" id="IPR002569">
    <property type="entry name" value="Met_Sox_Rdtase_MsrA_dom"/>
</dbReference>
<dbReference type="Pfam" id="PF01641">
    <property type="entry name" value="SelR"/>
    <property type="match status" value="1"/>
</dbReference>
<evidence type="ECO:0000256" key="1">
    <source>
        <dbReference type="ARBA" id="ARBA00023002"/>
    </source>
</evidence>
<feature type="active site" evidence="5">
    <location>
        <position position="14"/>
    </location>
</feature>
<name>A0A8T3V6I2_9EURY</name>
<dbReference type="InterPro" id="IPR011057">
    <property type="entry name" value="Mss4-like_sf"/>
</dbReference>
<dbReference type="HAMAP" id="MF_01401">
    <property type="entry name" value="MsrA"/>
    <property type="match status" value="1"/>
</dbReference>
<evidence type="ECO:0000256" key="2">
    <source>
        <dbReference type="ARBA" id="ARBA00023268"/>
    </source>
</evidence>
<dbReference type="Proteomes" id="UP000783037">
    <property type="component" value="Unassembled WGS sequence"/>
</dbReference>
<dbReference type="Gene3D" id="3.30.1060.10">
    <property type="entry name" value="Peptide methionine sulphoxide reductase MsrA"/>
    <property type="match status" value="1"/>
</dbReference>
<gene>
    <name evidence="5 7" type="primary">msrA</name>
    <name evidence="7" type="ORF">E7Z79_05610</name>
</gene>